<dbReference type="InterPro" id="IPR049552">
    <property type="entry name" value="PKS_DH_N"/>
</dbReference>
<keyword evidence="2" id="KW-0597">Phosphoprotein</keyword>
<dbReference type="SMART" id="SM00829">
    <property type="entry name" value="PKS_ER"/>
    <property type="match status" value="1"/>
</dbReference>
<dbReference type="InterPro" id="IPR049900">
    <property type="entry name" value="PKS_mFAS_DH"/>
</dbReference>
<dbReference type="InterPro" id="IPR020843">
    <property type="entry name" value="ER"/>
</dbReference>
<evidence type="ECO:0000259" key="8">
    <source>
        <dbReference type="PROSITE" id="PS52004"/>
    </source>
</evidence>
<dbReference type="InterPro" id="IPR020841">
    <property type="entry name" value="PKS_Beta-ketoAc_synthase_dom"/>
</dbReference>
<dbReference type="InterPro" id="IPR057326">
    <property type="entry name" value="KR_dom"/>
</dbReference>
<dbReference type="InterPro" id="IPR014030">
    <property type="entry name" value="Ketoacyl_synth_N"/>
</dbReference>
<dbReference type="PROSITE" id="PS00012">
    <property type="entry name" value="PHOSPHOPANTETHEINE"/>
    <property type="match status" value="1"/>
</dbReference>
<dbReference type="OrthoDB" id="329835at2759"/>
<dbReference type="PROSITE" id="PS52004">
    <property type="entry name" value="KS3_2"/>
    <property type="match status" value="1"/>
</dbReference>
<dbReference type="InterPro" id="IPR032821">
    <property type="entry name" value="PKS_assoc"/>
</dbReference>
<feature type="compositionally biased region" description="Polar residues" evidence="6">
    <location>
        <begin position="1416"/>
        <end position="1431"/>
    </location>
</feature>
<dbReference type="SUPFAM" id="SSF50129">
    <property type="entry name" value="GroES-like"/>
    <property type="match status" value="1"/>
</dbReference>
<dbReference type="Proteomes" id="UP000664521">
    <property type="component" value="Unassembled WGS sequence"/>
</dbReference>
<dbReference type="Pfam" id="PF08240">
    <property type="entry name" value="ADH_N"/>
    <property type="match status" value="1"/>
</dbReference>
<dbReference type="InterPro" id="IPR001227">
    <property type="entry name" value="Ac_transferase_dom_sf"/>
</dbReference>
<dbReference type="Pfam" id="PF13602">
    <property type="entry name" value="ADH_zinc_N_2"/>
    <property type="match status" value="1"/>
</dbReference>
<dbReference type="InterPro" id="IPR016035">
    <property type="entry name" value="Acyl_Trfase/lysoPLipase"/>
</dbReference>
<dbReference type="Pfam" id="PF08659">
    <property type="entry name" value="KR"/>
    <property type="match status" value="1"/>
</dbReference>
<reference evidence="10" key="1">
    <citation type="submission" date="2021-03" db="EMBL/GenBank/DDBJ databases">
        <authorList>
            <person name="Tagirdzhanova G."/>
        </authorList>
    </citation>
    <scope>NUCLEOTIDE SEQUENCE</scope>
</reference>
<evidence type="ECO:0000256" key="1">
    <source>
        <dbReference type="ARBA" id="ARBA00022450"/>
    </source>
</evidence>
<dbReference type="GO" id="GO:0004312">
    <property type="term" value="F:fatty acid synthase activity"/>
    <property type="evidence" value="ECO:0007669"/>
    <property type="project" value="TreeGrafter"/>
</dbReference>
<protein>
    <recommendedName>
        <fullName evidence="12">Polyketide synthase</fullName>
    </recommendedName>
</protein>
<dbReference type="Gene3D" id="3.40.366.10">
    <property type="entry name" value="Malonyl-Coenzyme A Acyl Carrier Protein, domain 2"/>
    <property type="match status" value="1"/>
</dbReference>
<dbReference type="InterPro" id="IPR014043">
    <property type="entry name" value="Acyl_transferase_dom"/>
</dbReference>
<dbReference type="SUPFAM" id="SSF55048">
    <property type="entry name" value="Probable ACP-binding domain of malonyl-CoA ACP transacylase"/>
    <property type="match status" value="1"/>
</dbReference>
<dbReference type="InterPro" id="IPR050091">
    <property type="entry name" value="PKS_NRPS_Biosynth_Enz"/>
</dbReference>
<dbReference type="InterPro" id="IPR036291">
    <property type="entry name" value="NAD(P)-bd_dom_sf"/>
</dbReference>
<dbReference type="CDD" id="cd05195">
    <property type="entry name" value="enoyl_red"/>
    <property type="match status" value="1"/>
</dbReference>
<keyword evidence="4" id="KW-0511">Multifunctional enzyme</keyword>
<evidence type="ECO:0000256" key="4">
    <source>
        <dbReference type="ARBA" id="ARBA00023268"/>
    </source>
</evidence>
<dbReference type="Gene3D" id="3.10.129.110">
    <property type="entry name" value="Polyketide synthase dehydratase"/>
    <property type="match status" value="1"/>
</dbReference>
<dbReference type="FunFam" id="3.40.50.720:FF:000209">
    <property type="entry name" value="Polyketide synthase Pks12"/>
    <property type="match status" value="1"/>
</dbReference>
<feature type="active site" description="Proton acceptor; for dehydratase activity" evidence="5">
    <location>
        <position position="957"/>
    </location>
</feature>
<proteinExistence type="predicted"/>
<dbReference type="Pfam" id="PF00109">
    <property type="entry name" value="ketoacyl-synt"/>
    <property type="match status" value="1"/>
</dbReference>
<feature type="domain" description="PKS/mFAS DH" evidence="9">
    <location>
        <begin position="925"/>
        <end position="1232"/>
    </location>
</feature>
<dbReference type="PANTHER" id="PTHR43775">
    <property type="entry name" value="FATTY ACID SYNTHASE"/>
    <property type="match status" value="1"/>
</dbReference>
<dbReference type="GO" id="GO:1901336">
    <property type="term" value="P:lactone biosynthetic process"/>
    <property type="evidence" value="ECO:0007669"/>
    <property type="project" value="UniProtKB-ARBA"/>
</dbReference>
<dbReference type="SMART" id="SM00823">
    <property type="entry name" value="PKS_PP"/>
    <property type="match status" value="1"/>
</dbReference>
<dbReference type="Gene3D" id="1.10.1200.10">
    <property type="entry name" value="ACP-like"/>
    <property type="match status" value="1"/>
</dbReference>
<keyword evidence="11" id="KW-1185">Reference proteome</keyword>
<dbReference type="PROSITE" id="PS50075">
    <property type="entry name" value="CARRIER"/>
    <property type="match status" value="1"/>
</dbReference>
<evidence type="ECO:0000313" key="11">
    <source>
        <dbReference type="Proteomes" id="UP000664521"/>
    </source>
</evidence>
<dbReference type="SUPFAM" id="SSF47336">
    <property type="entry name" value="ACP-like"/>
    <property type="match status" value="1"/>
</dbReference>
<evidence type="ECO:0008006" key="12">
    <source>
        <dbReference type="Google" id="ProtNLM"/>
    </source>
</evidence>
<dbReference type="InterPro" id="IPR013968">
    <property type="entry name" value="PKS_KR"/>
</dbReference>
<dbReference type="InterPro" id="IPR049551">
    <property type="entry name" value="PKS_DH_C"/>
</dbReference>
<feature type="region of interest" description="C-terminal hotdog fold" evidence="5">
    <location>
        <begin position="1073"/>
        <end position="1232"/>
    </location>
</feature>
<dbReference type="Pfam" id="PF14765">
    <property type="entry name" value="PS-DH"/>
    <property type="match status" value="1"/>
</dbReference>
<organism evidence="10 11">
    <name type="scientific">Heterodermia speciosa</name>
    <dbReference type="NCBI Taxonomy" id="116794"/>
    <lineage>
        <taxon>Eukaryota</taxon>
        <taxon>Fungi</taxon>
        <taxon>Dikarya</taxon>
        <taxon>Ascomycota</taxon>
        <taxon>Pezizomycotina</taxon>
        <taxon>Lecanoromycetes</taxon>
        <taxon>OSLEUM clade</taxon>
        <taxon>Lecanoromycetidae</taxon>
        <taxon>Caliciales</taxon>
        <taxon>Physciaceae</taxon>
        <taxon>Heterodermia</taxon>
    </lineage>
</organism>
<dbReference type="InterPro" id="IPR013154">
    <property type="entry name" value="ADH-like_N"/>
</dbReference>
<keyword evidence="3" id="KW-0808">Transferase</keyword>
<feature type="active site" description="Proton donor; for dehydratase activity" evidence="5">
    <location>
        <position position="1138"/>
    </location>
</feature>
<dbReference type="Pfam" id="PF00550">
    <property type="entry name" value="PP-binding"/>
    <property type="match status" value="1"/>
</dbReference>
<name>A0A8H3PI28_9LECA</name>
<dbReference type="InterPro" id="IPR016036">
    <property type="entry name" value="Malonyl_transacylase_ACP-bd"/>
</dbReference>
<dbReference type="InterPro" id="IPR016039">
    <property type="entry name" value="Thiolase-like"/>
</dbReference>
<feature type="domain" description="Ketosynthase family 3 (KS3)" evidence="8">
    <location>
        <begin position="6"/>
        <end position="431"/>
    </location>
</feature>
<dbReference type="GO" id="GO:0031177">
    <property type="term" value="F:phosphopantetheine binding"/>
    <property type="evidence" value="ECO:0007669"/>
    <property type="project" value="InterPro"/>
</dbReference>
<evidence type="ECO:0000256" key="3">
    <source>
        <dbReference type="ARBA" id="ARBA00022679"/>
    </source>
</evidence>
<dbReference type="SUPFAM" id="SSF51735">
    <property type="entry name" value="NAD(P)-binding Rossmann-fold domains"/>
    <property type="match status" value="3"/>
</dbReference>
<dbReference type="GO" id="GO:0008270">
    <property type="term" value="F:zinc ion binding"/>
    <property type="evidence" value="ECO:0007669"/>
    <property type="project" value="InterPro"/>
</dbReference>
<dbReference type="PANTHER" id="PTHR43775:SF18">
    <property type="entry name" value="ENZYME, PUTATIVE (JCVI)-RELATED"/>
    <property type="match status" value="1"/>
</dbReference>
<dbReference type="SMART" id="SM00827">
    <property type="entry name" value="PKS_AT"/>
    <property type="match status" value="1"/>
</dbReference>
<feature type="domain" description="Carrier" evidence="7">
    <location>
        <begin position="2358"/>
        <end position="2434"/>
    </location>
</feature>
<sequence>MQPQQQEPVAVVGFACRLPGGNNSPGKLWNFLERGEVASSKVPKSRFNLEGHYDGSRKPGTMRPPGGMFLDDVDPADFDASFFEISGAEAVAMDPNQRQMLEVVFEGLENAGLTLERLNGASVACFVGSFATDYGEMQNRDPLDRAPNHVIGIGRASMANRLSYFLNIKGPSVTLDTACSGSMVGLHMAVRALHNGEADTAIVATSNLYLNPEHVQDVGSLGQAHSPTGLCHTFDASADGYIKSEAVSAVIVKRLADAVRDHDPIRGVIKGTASTSNGRTNGLASPSSEAQAAAIRQAYAAAGIINFNDTAYLECHGTGTPAGDPTEVNGAGSVFAPSRAADKPLIKSNLGHSEPAAGGSGVIKAIMCLEKGLIPGTPTFINPNPKIDFVGNKVRASRTIVPWPDGSGLIRRASVNSFGYGGSNAHAIIEQAPSNGRGGHVSSYLAEEDYDFTEDHEMDGDAGRPYTLVLSANDAASLRANIIAFCKHLINPRVRVTLPDLAYTLIERRSRFFHRAFVTTRSTNFEPSDFTIGKKSSKVPRLGFVFTGQGAQWPRMGTDLLQYFPQTRAILKEFDDVLQSLIDPPNWSFVAELTEPRSAEHLRQPEFSQPLVTALQLAILSVFESWGVKPSSVVGHSSGEIAAAYAAGYLSRADAVKAAFYRGRAAVNRQNEAESDVAMLALGLSAEAAALFLDKFAGHVWIACFNSPSSITISGRKWAIEMLADDVKATGQFARLLQVDLAYHSELMDVIGQEYERLLTSDDKFGSADVSSTEVFMFSSVTASKKTGPTDALYWKTNMVSPVQFSAALAAMVSDPQKPDILIEIGPSGALAGPVSQVLKSLPTATDITYFASWSRGADAAKSLFSVAGYLFNAGAPVDLARVNEYDENARVIVDLPNYAWNHSIKYWFENAASSDWRFKPYLTHDLIGSKVLSSPWQAPSWRKRLNLADVPWLRDHAMGSDVLMPAAGYVTMALEAMYQKHCSLKPEQAVGSPNELAYRFRNVRFERALVVEENKPLPVVLSLTTVPGSVDWHEFRVATEVDGVLHQHCHGWVRVQDTIDEPLPDTALTPLKNPTSAKLWYKAQNEIGMGFGPAFQKVLDIEATSGQRNCRTRLSLVPPQSKWEPQSYYPIHPAVLDACFQSVNPALVAGERSKIQDIMIPAVLDDVLINKVPKTLHEGLSVAESVFTERGRKDQLKSYFANVSMHDPESGALFVRARGIHITKLDVGPRPDPHTFHRVSWKPDLVLLSQEQLIHIAPEAKTATARLDSIIDLVAHKKPTLRILEVNLDREDTSSLWFQTADMSVRVAYSKYDFASTAAEALISVQGQYESRRKTSFFLANSSREALGLTKETVYDLAIIKARKKTEVAVEDILRNLKPLLGSEAFTLLVMIGDKPTPIKPLMNIETPPEDEFSTGLSSLDTPSTPNNEFSSSSSLSDLAASSLSSVSQDFEPSPEKETLCHVWNRQTLRRLSKVDGLFDSVVEMDSPVEGGVLAFLGRGTGGQEAGIKPAADDGSWTLVVLRLDNTTPRLAPSLQATLEALGWTVTERSGPLAQSEHNANMVVLILDELFKPVLTCMNGQQWDTLKALISSGTPLLWVTKGAQHYRVTDPDRALVHGLFRVARREDPTARLTVLDVQSGTSPATGVAIEQVLTLLRRGGELVETEYSERDGILHTQRVVPDTAVNAFKRAEVEGIQPVVKGLHETDVQIRIHGERVGTLDFAWCEEELAEPELGAGIIEVEVKTVGVNFKDVATTMGIVPENEFTIGCECAGVVRRLGPGVTSFRLGDRVAVMSKGTYANRVRVPTGRAHVIPSWMNMEDAATIPLVYMTSLYSLFHLGNLKEGQSVLIHSAAGGVGLAAIQLAKYKKAEIFVTVGTDEKREFLIDTFGIPSDHIFSSRNANFAEQIMRVTDRRGVDVILNSLIGELLDASWRICADGGTMVEIGKRDIVDRNSLSMEPFDRNCSFRAVDLSYTKHFTSETSARLFDEIFHLVEGGLIKPIYPIIPYGFDAVPAALAYIRRGQHIGKIVITNGNKQDVQLPIRPALPRLQLKHNVSYLIVGGLKGLCGSLAIHMAYHGARHIIACSRSGLGDEASTRILNNCRALGCEITDARGDVADADFVERVFNSAHPRIAGVIQGAMVLRDKPYETMTVEDYHTAIEAKVQGTWNLHRASQEVELRTQSLDFFTMLSSVSGVIGNKGQANYAAGNTFLDAFASYRQSLGLAANTVDLGTIQDVGYVAEVGDSLEARFDTRQWTPINEGMLRRIMTYSILQQDRRHPINASSSAQLITGIAYPLQASSSDIADEARFGYLFSGSDDNGGAADDGSNDKDQADQLARAFRMMMQHLTADSDTTPVAKVAVALLSAQITKVLRLETEVEPEKSLSAYGLDSLSAVEIRGWARAKLGAELSTLDIANATSILALSEKMVAKLLPQPA</sequence>
<dbReference type="InterPro" id="IPR014031">
    <property type="entry name" value="Ketoacyl_synth_C"/>
</dbReference>
<keyword evidence="1" id="KW-0596">Phosphopantetheine</keyword>
<dbReference type="PROSITE" id="PS52019">
    <property type="entry name" value="PKS_MFAS_DH"/>
    <property type="match status" value="1"/>
</dbReference>
<dbReference type="GO" id="GO:0044550">
    <property type="term" value="P:secondary metabolite biosynthetic process"/>
    <property type="evidence" value="ECO:0007669"/>
    <property type="project" value="TreeGrafter"/>
</dbReference>
<evidence type="ECO:0000256" key="2">
    <source>
        <dbReference type="ARBA" id="ARBA00022553"/>
    </source>
</evidence>
<dbReference type="InterPro" id="IPR042104">
    <property type="entry name" value="PKS_dehydratase_sf"/>
</dbReference>
<dbReference type="Pfam" id="PF02801">
    <property type="entry name" value="Ketoacyl-synt_C"/>
    <property type="match status" value="1"/>
</dbReference>
<dbReference type="SUPFAM" id="SSF53901">
    <property type="entry name" value="Thiolase-like"/>
    <property type="match status" value="1"/>
</dbReference>
<feature type="region of interest" description="N-terminal hotdog fold" evidence="5">
    <location>
        <begin position="925"/>
        <end position="1061"/>
    </location>
</feature>
<dbReference type="SMART" id="SM00822">
    <property type="entry name" value="PKS_KR"/>
    <property type="match status" value="1"/>
</dbReference>
<dbReference type="InterPro" id="IPR006162">
    <property type="entry name" value="Ppantetheine_attach_site"/>
</dbReference>
<dbReference type="PROSITE" id="PS01162">
    <property type="entry name" value="QOR_ZETA_CRYSTAL"/>
    <property type="match status" value="1"/>
</dbReference>
<evidence type="ECO:0000313" key="10">
    <source>
        <dbReference type="EMBL" id="CAF9940775.1"/>
    </source>
</evidence>
<dbReference type="InterPro" id="IPR020806">
    <property type="entry name" value="PKS_PP-bd"/>
</dbReference>
<gene>
    <name evidence="10" type="ORF">HETSPECPRED_002635</name>
</gene>
<dbReference type="InterPro" id="IPR009081">
    <property type="entry name" value="PP-bd_ACP"/>
</dbReference>
<feature type="region of interest" description="Disordered" evidence="6">
    <location>
        <begin position="1405"/>
        <end position="1435"/>
    </location>
</feature>
<dbReference type="EMBL" id="CAJPDS010000162">
    <property type="protein sequence ID" value="CAF9940775.1"/>
    <property type="molecule type" value="Genomic_DNA"/>
</dbReference>
<dbReference type="InterPro" id="IPR011032">
    <property type="entry name" value="GroES-like_sf"/>
</dbReference>
<dbReference type="InterPro" id="IPR036736">
    <property type="entry name" value="ACP-like_sf"/>
</dbReference>
<dbReference type="SUPFAM" id="SSF52151">
    <property type="entry name" value="FabD/lysophospholipase-like"/>
    <property type="match status" value="1"/>
</dbReference>
<dbReference type="Gene3D" id="3.40.47.10">
    <property type="match status" value="1"/>
</dbReference>
<evidence type="ECO:0000259" key="7">
    <source>
        <dbReference type="PROSITE" id="PS50075"/>
    </source>
</evidence>
<dbReference type="SMART" id="SM00825">
    <property type="entry name" value="PKS_KS"/>
    <property type="match status" value="1"/>
</dbReference>
<dbReference type="InterPro" id="IPR020807">
    <property type="entry name" value="PKS_DH"/>
</dbReference>
<accession>A0A8H3PI28</accession>
<dbReference type="CDD" id="cd00833">
    <property type="entry name" value="PKS"/>
    <property type="match status" value="1"/>
</dbReference>
<dbReference type="Pfam" id="PF16197">
    <property type="entry name" value="KAsynt_C_assoc"/>
    <property type="match status" value="1"/>
</dbReference>
<evidence type="ECO:0000256" key="5">
    <source>
        <dbReference type="PROSITE-ProRule" id="PRU01363"/>
    </source>
</evidence>
<dbReference type="GO" id="GO:0016491">
    <property type="term" value="F:oxidoreductase activity"/>
    <property type="evidence" value="ECO:0007669"/>
    <property type="project" value="InterPro"/>
</dbReference>
<evidence type="ECO:0000256" key="6">
    <source>
        <dbReference type="SAM" id="MobiDB-lite"/>
    </source>
</evidence>
<evidence type="ECO:0000259" key="9">
    <source>
        <dbReference type="PROSITE" id="PS52019"/>
    </source>
</evidence>
<dbReference type="Pfam" id="PF00698">
    <property type="entry name" value="Acyl_transf_1"/>
    <property type="match status" value="1"/>
</dbReference>
<dbReference type="SMART" id="SM00826">
    <property type="entry name" value="PKS_DH"/>
    <property type="match status" value="1"/>
</dbReference>
<comment type="caution">
    <text evidence="10">The sequence shown here is derived from an EMBL/GenBank/DDBJ whole genome shotgun (WGS) entry which is preliminary data.</text>
</comment>
<dbReference type="Gene3D" id="3.90.180.10">
    <property type="entry name" value="Medium-chain alcohol dehydrogenases, catalytic domain"/>
    <property type="match status" value="1"/>
</dbReference>
<dbReference type="Gene3D" id="3.30.70.3290">
    <property type="match status" value="1"/>
</dbReference>
<dbReference type="Pfam" id="PF21089">
    <property type="entry name" value="PKS_DH_N"/>
    <property type="match status" value="1"/>
</dbReference>
<dbReference type="GO" id="GO:0006633">
    <property type="term" value="P:fatty acid biosynthetic process"/>
    <property type="evidence" value="ECO:0007669"/>
    <property type="project" value="TreeGrafter"/>
</dbReference>
<dbReference type="Gene3D" id="3.40.50.720">
    <property type="entry name" value="NAD(P)-binding Rossmann-like Domain"/>
    <property type="match status" value="3"/>
</dbReference>
<dbReference type="InterPro" id="IPR002364">
    <property type="entry name" value="Quin_OxRdtase/zeta-crystal_CS"/>
</dbReference>